<feature type="transmembrane region" description="Helical" evidence="10">
    <location>
        <begin position="171"/>
        <end position="190"/>
    </location>
</feature>
<organism evidence="12 13">
    <name type="scientific">Quisquiliibacterium transsilvanicum</name>
    <dbReference type="NCBI Taxonomy" id="1549638"/>
    <lineage>
        <taxon>Bacteria</taxon>
        <taxon>Pseudomonadati</taxon>
        <taxon>Pseudomonadota</taxon>
        <taxon>Betaproteobacteria</taxon>
        <taxon>Burkholderiales</taxon>
        <taxon>Burkholderiaceae</taxon>
        <taxon>Quisquiliibacterium</taxon>
    </lineage>
</organism>
<dbReference type="NCBIfam" id="TIGR00710">
    <property type="entry name" value="efflux_Bcr_CflA"/>
    <property type="match status" value="1"/>
</dbReference>
<comment type="subcellular location">
    <subcellularLocation>
        <location evidence="10">Cell inner membrane</location>
        <topology evidence="10">Multi-pass membrane protein</topology>
    </subcellularLocation>
    <subcellularLocation>
        <location evidence="2">Cell membrane</location>
        <topology evidence="2">Multi-pass membrane protein</topology>
    </subcellularLocation>
</comment>
<keyword evidence="7 10" id="KW-0812">Transmembrane</keyword>
<evidence type="ECO:0000313" key="13">
    <source>
        <dbReference type="Proteomes" id="UP000532440"/>
    </source>
</evidence>
<keyword evidence="10" id="KW-0997">Cell inner membrane</keyword>
<feature type="transmembrane region" description="Helical" evidence="10">
    <location>
        <begin position="382"/>
        <end position="400"/>
    </location>
</feature>
<evidence type="ECO:0000256" key="1">
    <source>
        <dbReference type="ARBA" id="ARBA00003279"/>
    </source>
</evidence>
<dbReference type="GO" id="GO:0005886">
    <property type="term" value="C:plasma membrane"/>
    <property type="evidence" value="ECO:0007669"/>
    <property type="project" value="UniProtKB-SubCell"/>
</dbReference>
<evidence type="ECO:0000313" key="12">
    <source>
        <dbReference type="EMBL" id="MBB5271445.1"/>
    </source>
</evidence>
<dbReference type="InterPro" id="IPR005829">
    <property type="entry name" value="Sugar_transporter_CS"/>
</dbReference>
<sequence>MNRATPPAPSTSAAIGSGILFLLAAFLGLQPLSTDLYLPSLPAIGEHFGAPPMAVQSTLSVFIAAFAVGQLVVGPMSDRFGRRPMVLGGLAIYLAASLAGALSPSLSWLVAARFFQALGVCCTVLCGRAIVRDLYEPEAGMRVMARAQGWMTVCTLLGPIAGGVLQSLFGWRAAFFALVAIGAVVTLAAARSLAESNRHLNPLATRPGPLLSTYARIARSHEFRAFAVPLTGSYGCLFAFISGSSYVLIGVLGISPAMYGVAFGFVTLGFLVGTLVARRIQPRIGIRGTAMAGGILLAVGGLAMAGLAAAGIQTVAAVVVPVFFTLMAHGMVGPACQVGGIAAFPRSAGAAAALLGFTMHLGAAAIGWWIGAGHDGTTLPLAASIGAIGLVTAVLAVTMLRGPGRPASGAA</sequence>
<feature type="transmembrane region" description="Helical" evidence="10">
    <location>
        <begin position="226"/>
        <end position="251"/>
    </location>
</feature>
<dbReference type="RefSeq" id="WP_183965831.1">
    <property type="nucleotide sequence ID" value="NZ_BAABEW010000001.1"/>
</dbReference>
<feature type="transmembrane region" description="Helical" evidence="10">
    <location>
        <begin position="315"/>
        <end position="336"/>
    </location>
</feature>
<evidence type="ECO:0000256" key="10">
    <source>
        <dbReference type="RuleBase" id="RU365088"/>
    </source>
</evidence>
<dbReference type="InterPro" id="IPR020846">
    <property type="entry name" value="MFS_dom"/>
</dbReference>
<dbReference type="PROSITE" id="PS50850">
    <property type="entry name" value="MFS"/>
    <property type="match status" value="1"/>
</dbReference>
<feature type="transmembrane region" description="Helical" evidence="10">
    <location>
        <begin position="53"/>
        <end position="73"/>
    </location>
</feature>
<dbReference type="PRINTS" id="PR01035">
    <property type="entry name" value="TCRTETA"/>
</dbReference>
<dbReference type="EMBL" id="JACHGB010000003">
    <property type="protein sequence ID" value="MBB5271445.1"/>
    <property type="molecule type" value="Genomic_DNA"/>
</dbReference>
<protein>
    <recommendedName>
        <fullName evidence="10">Bcr/CflA family efflux transporter</fullName>
    </recommendedName>
</protein>
<dbReference type="AlphaFoldDB" id="A0A7W8HGA1"/>
<feature type="transmembrane region" description="Helical" evidence="10">
    <location>
        <begin position="289"/>
        <end position="309"/>
    </location>
</feature>
<feature type="transmembrane region" description="Helical" evidence="10">
    <location>
        <begin position="257"/>
        <end position="277"/>
    </location>
</feature>
<proteinExistence type="inferred from homology"/>
<keyword evidence="8 10" id="KW-1133">Transmembrane helix</keyword>
<dbReference type="GO" id="GO:0042910">
    <property type="term" value="F:xenobiotic transmembrane transporter activity"/>
    <property type="evidence" value="ECO:0007669"/>
    <property type="project" value="InterPro"/>
</dbReference>
<gene>
    <name evidence="12" type="ORF">HNQ70_001455</name>
</gene>
<dbReference type="Proteomes" id="UP000532440">
    <property type="component" value="Unassembled WGS sequence"/>
</dbReference>
<dbReference type="Gene3D" id="1.20.1720.10">
    <property type="entry name" value="Multidrug resistance protein D"/>
    <property type="match status" value="1"/>
</dbReference>
<comment type="caution">
    <text evidence="12">The sequence shown here is derived from an EMBL/GenBank/DDBJ whole genome shotgun (WGS) entry which is preliminary data.</text>
</comment>
<comment type="function">
    <text evidence="1">Resistance to tetracycline by an active tetracycline efflux. This is an energy-dependent process that decreases the accumulation of the antibiotic in whole cells. This protein functions as a metal-tetracycline/H(+) antiporter.</text>
</comment>
<dbReference type="InterPro" id="IPR011701">
    <property type="entry name" value="MFS"/>
</dbReference>
<feature type="transmembrane region" description="Helical" evidence="10">
    <location>
        <begin position="12"/>
        <end position="33"/>
    </location>
</feature>
<evidence type="ECO:0000256" key="3">
    <source>
        <dbReference type="ARBA" id="ARBA00006236"/>
    </source>
</evidence>
<evidence type="ECO:0000256" key="4">
    <source>
        <dbReference type="ARBA" id="ARBA00007520"/>
    </source>
</evidence>
<accession>A0A7W8HGA1</accession>
<keyword evidence="5 10" id="KW-0813">Transport</keyword>
<dbReference type="InterPro" id="IPR050189">
    <property type="entry name" value="MFS_Efflux_Transporters"/>
</dbReference>
<evidence type="ECO:0000256" key="5">
    <source>
        <dbReference type="ARBA" id="ARBA00022448"/>
    </source>
</evidence>
<dbReference type="PANTHER" id="PTHR43124:SF3">
    <property type="entry name" value="CHLORAMPHENICOL EFFLUX PUMP RV0191"/>
    <property type="match status" value="1"/>
</dbReference>
<evidence type="ECO:0000256" key="7">
    <source>
        <dbReference type="ARBA" id="ARBA00022692"/>
    </source>
</evidence>
<feature type="transmembrane region" description="Helical" evidence="10">
    <location>
        <begin position="85"/>
        <end position="102"/>
    </location>
</feature>
<comment type="caution">
    <text evidence="10">Lacks conserved residue(s) required for the propagation of feature annotation.</text>
</comment>
<evidence type="ECO:0000256" key="8">
    <source>
        <dbReference type="ARBA" id="ARBA00022989"/>
    </source>
</evidence>
<feature type="domain" description="Major facilitator superfamily (MFS) profile" evidence="11">
    <location>
        <begin position="19"/>
        <end position="401"/>
    </location>
</feature>
<dbReference type="Pfam" id="PF07690">
    <property type="entry name" value="MFS_1"/>
    <property type="match status" value="1"/>
</dbReference>
<dbReference type="PROSITE" id="PS00216">
    <property type="entry name" value="SUGAR_TRANSPORT_1"/>
    <property type="match status" value="1"/>
</dbReference>
<evidence type="ECO:0000256" key="2">
    <source>
        <dbReference type="ARBA" id="ARBA00004651"/>
    </source>
</evidence>
<dbReference type="GO" id="GO:1990961">
    <property type="term" value="P:xenobiotic detoxification by transmembrane export across the plasma membrane"/>
    <property type="evidence" value="ECO:0007669"/>
    <property type="project" value="InterPro"/>
</dbReference>
<keyword evidence="13" id="KW-1185">Reference proteome</keyword>
<dbReference type="InterPro" id="IPR001958">
    <property type="entry name" value="Tet-R_TetA/multi-R_MdtG-like"/>
</dbReference>
<evidence type="ECO:0000259" key="11">
    <source>
        <dbReference type="PROSITE" id="PS50850"/>
    </source>
</evidence>
<evidence type="ECO:0000256" key="6">
    <source>
        <dbReference type="ARBA" id="ARBA00022475"/>
    </source>
</evidence>
<comment type="similarity">
    <text evidence="4">Belongs to the major facilitator superfamily. TCR/Tet family.</text>
</comment>
<dbReference type="InterPro" id="IPR036259">
    <property type="entry name" value="MFS_trans_sf"/>
</dbReference>
<name>A0A7W8HGA1_9BURK</name>
<evidence type="ECO:0000256" key="9">
    <source>
        <dbReference type="ARBA" id="ARBA00023136"/>
    </source>
</evidence>
<dbReference type="InterPro" id="IPR004812">
    <property type="entry name" value="Efflux_drug-R_Bcr/CmlA"/>
</dbReference>
<keyword evidence="9 10" id="KW-0472">Membrane</keyword>
<comment type="similarity">
    <text evidence="3 10">Belongs to the major facilitator superfamily. Bcr/CmlA family.</text>
</comment>
<dbReference type="SUPFAM" id="SSF103473">
    <property type="entry name" value="MFS general substrate transporter"/>
    <property type="match status" value="1"/>
</dbReference>
<feature type="transmembrane region" description="Helical" evidence="10">
    <location>
        <begin position="348"/>
        <end position="370"/>
    </location>
</feature>
<dbReference type="CDD" id="cd17320">
    <property type="entry name" value="MFS_MdfA_MDR_like"/>
    <property type="match status" value="1"/>
</dbReference>
<reference evidence="12 13" key="1">
    <citation type="submission" date="2020-08" db="EMBL/GenBank/DDBJ databases">
        <title>Genomic Encyclopedia of Type Strains, Phase IV (KMG-IV): sequencing the most valuable type-strain genomes for metagenomic binning, comparative biology and taxonomic classification.</title>
        <authorList>
            <person name="Goeker M."/>
        </authorList>
    </citation>
    <scope>NUCLEOTIDE SEQUENCE [LARGE SCALE GENOMIC DNA]</scope>
    <source>
        <strain evidence="12 13">DSM 29781</strain>
    </source>
</reference>
<dbReference type="PANTHER" id="PTHR43124">
    <property type="entry name" value="PURINE EFFLUX PUMP PBUE"/>
    <property type="match status" value="1"/>
</dbReference>
<keyword evidence="6" id="KW-1003">Cell membrane</keyword>